<evidence type="ECO:0000256" key="2">
    <source>
        <dbReference type="PROSITE-ProRule" id="PRU00335"/>
    </source>
</evidence>
<dbReference type="InterPro" id="IPR009057">
    <property type="entry name" value="Homeodomain-like_sf"/>
</dbReference>
<dbReference type="RefSeq" id="WP_185986886.1">
    <property type="nucleotide sequence ID" value="NZ_BAAALZ010000001.1"/>
</dbReference>
<proteinExistence type="predicted"/>
<evidence type="ECO:0000256" key="1">
    <source>
        <dbReference type="ARBA" id="ARBA00023125"/>
    </source>
</evidence>
<dbReference type="EMBL" id="JACCBD010000001">
    <property type="protein sequence ID" value="NYD26784.1"/>
    <property type="molecule type" value="Genomic_DNA"/>
</dbReference>
<organism evidence="4 5">
    <name type="scientific">Leucobacter aridicollis</name>
    <dbReference type="NCBI Taxonomy" id="283878"/>
    <lineage>
        <taxon>Bacteria</taxon>
        <taxon>Bacillati</taxon>
        <taxon>Actinomycetota</taxon>
        <taxon>Actinomycetes</taxon>
        <taxon>Micrococcales</taxon>
        <taxon>Microbacteriaceae</taxon>
        <taxon>Leucobacter</taxon>
    </lineage>
</organism>
<gene>
    <name evidence="4" type="ORF">BJ960_001587</name>
</gene>
<comment type="caution">
    <text evidence="4">The sequence shown here is derived from an EMBL/GenBank/DDBJ whole genome shotgun (WGS) entry which is preliminary data.</text>
</comment>
<dbReference type="AlphaFoldDB" id="A0A852REQ3"/>
<evidence type="ECO:0000259" key="3">
    <source>
        <dbReference type="PROSITE" id="PS50977"/>
    </source>
</evidence>
<reference evidence="4 5" key="1">
    <citation type="submission" date="2020-07" db="EMBL/GenBank/DDBJ databases">
        <title>Sequencing the genomes of 1000 actinobacteria strains.</title>
        <authorList>
            <person name="Klenk H.-P."/>
        </authorList>
    </citation>
    <scope>NUCLEOTIDE SEQUENCE [LARGE SCALE GENOMIC DNA]</scope>
    <source>
        <strain evidence="4 5">DSM 17380</strain>
    </source>
</reference>
<dbReference type="GO" id="GO:0003677">
    <property type="term" value="F:DNA binding"/>
    <property type="evidence" value="ECO:0007669"/>
    <property type="project" value="UniProtKB-UniRule"/>
</dbReference>
<feature type="DNA-binding region" description="H-T-H motif" evidence="2">
    <location>
        <begin position="43"/>
        <end position="62"/>
    </location>
</feature>
<dbReference type="Gene3D" id="1.10.357.10">
    <property type="entry name" value="Tetracycline Repressor, domain 2"/>
    <property type="match status" value="1"/>
</dbReference>
<keyword evidence="5" id="KW-1185">Reference proteome</keyword>
<accession>A0A852REQ3</accession>
<evidence type="ECO:0000313" key="4">
    <source>
        <dbReference type="EMBL" id="NYD26784.1"/>
    </source>
</evidence>
<dbReference type="InterPro" id="IPR001647">
    <property type="entry name" value="HTH_TetR"/>
</dbReference>
<dbReference type="Proteomes" id="UP000586095">
    <property type="component" value="Unassembled WGS sequence"/>
</dbReference>
<sequence>MPAAEDSTGPEEGVRQRRNRELRQRVHLAALELGERYGMAAVTVAQISAAADISRRSFFRYFGCKEEAVLDGHSRYLAAVGTVPFVAANRAEALEAIDRLGDVVLACEGTPDLAEHRRVSRLIEADPAIRAYAVSQDRVITDKLRSRLAEQLPEEDPTALELIAHIGVTIWRNGWIRWSSQADDAAAETPAESHAAVRALFRDLAEVACALPDPEGGRRGQAPG</sequence>
<name>A0A852REQ3_9MICO</name>
<dbReference type="PROSITE" id="PS50977">
    <property type="entry name" value="HTH_TETR_2"/>
    <property type="match status" value="1"/>
</dbReference>
<protein>
    <submittedName>
        <fullName evidence="4">AcrR family transcriptional regulator</fullName>
    </submittedName>
</protein>
<dbReference type="Pfam" id="PF00440">
    <property type="entry name" value="TetR_N"/>
    <property type="match status" value="1"/>
</dbReference>
<feature type="domain" description="HTH tetR-type" evidence="3">
    <location>
        <begin position="20"/>
        <end position="80"/>
    </location>
</feature>
<evidence type="ECO:0000313" key="5">
    <source>
        <dbReference type="Proteomes" id="UP000586095"/>
    </source>
</evidence>
<keyword evidence="1 2" id="KW-0238">DNA-binding</keyword>
<dbReference type="SUPFAM" id="SSF46689">
    <property type="entry name" value="Homeodomain-like"/>
    <property type="match status" value="1"/>
</dbReference>